<accession>A0A1C6S777</accession>
<evidence type="ECO:0000256" key="3">
    <source>
        <dbReference type="ARBA" id="ARBA00022449"/>
    </source>
</evidence>
<proteinExistence type="predicted"/>
<keyword evidence="2" id="KW-0813">Transport</keyword>
<keyword evidence="5 10" id="KW-0812">Transmembrane</keyword>
<dbReference type="Pfam" id="PF00999">
    <property type="entry name" value="Na_H_Exchanger"/>
    <property type="match status" value="1"/>
</dbReference>
<dbReference type="OrthoDB" id="9810759at2"/>
<evidence type="ECO:0000259" key="11">
    <source>
        <dbReference type="PROSITE" id="PS51202"/>
    </source>
</evidence>
<feature type="compositionally biased region" description="Basic and acidic residues" evidence="9">
    <location>
        <begin position="491"/>
        <end position="502"/>
    </location>
</feature>
<evidence type="ECO:0000256" key="4">
    <source>
        <dbReference type="ARBA" id="ARBA00022475"/>
    </source>
</evidence>
<feature type="transmembrane region" description="Helical" evidence="10">
    <location>
        <begin position="332"/>
        <end position="355"/>
    </location>
</feature>
<protein>
    <submittedName>
        <fullName evidence="12">Cell volume regulation protein A</fullName>
    </submittedName>
</protein>
<dbReference type="InterPro" id="IPR036721">
    <property type="entry name" value="RCK_C_sf"/>
</dbReference>
<feature type="region of interest" description="Disordered" evidence="9">
    <location>
        <begin position="488"/>
        <end position="536"/>
    </location>
</feature>
<dbReference type="EMBL" id="FMHT01000003">
    <property type="protein sequence ID" value="SCL25296.1"/>
    <property type="molecule type" value="Genomic_DNA"/>
</dbReference>
<evidence type="ECO:0000256" key="8">
    <source>
        <dbReference type="ARBA" id="ARBA00023136"/>
    </source>
</evidence>
<evidence type="ECO:0000313" key="13">
    <source>
        <dbReference type="Proteomes" id="UP000199699"/>
    </source>
</evidence>
<evidence type="ECO:0000256" key="2">
    <source>
        <dbReference type="ARBA" id="ARBA00022448"/>
    </source>
</evidence>
<feature type="transmembrane region" description="Helical" evidence="10">
    <location>
        <begin position="272"/>
        <end position="290"/>
    </location>
</feature>
<evidence type="ECO:0000256" key="7">
    <source>
        <dbReference type="ARBA" id="ARBA00023065"/>
    </source>
</evidence>
<feature type="transmembrane region" description="Helical" evidence="10">
    <location>
        <begin position="296"/>
        <end position="320"/>
    </location>
</feature>
<dbReference type="GO" id="GO:0015297">
    <property type="term" value="F:antiporter activity"/>
    <property type="evidence" value="ECO:0007669"/>
    <property type="project" value="UniProtKB-KW"/>
</dbReference>
<evidence type="ECO:0000256" key="10">
    <source>
        <dbReference type="SAM" id="Phobius"/>
    </source>
</evidence>
<keyword evidence="6 10" id="KW-1133">Transmembrane helix</keyword>
<evidence type="ECO:0000256" key="5">
    <source>
        <dbReference type="ARBA" id="ARBA00022692"/>
    </source>
</evidence>
<feature type="transmembrane region" description="Helical" evidence="10">
    <location>
        <begin position="89"/>
        <end position="114"/>
    </location>
</feature>
<evidence type="ECO:0000313" key="12">
    <source>
        <dbReference type="EMBL" id="SCL25296.1"/>
    </source>
</evidence>
<dbReference type="RefSeq" id="WP_091090833.1">
    <property type="nucleotide sequence ID" value="NZ_FMHT01000003.1"/>
</dbReference>
<dbReference type="NCBIfam" id="NF003716">
    <property type="entry name" value="PRK05326.1-3"/>
    <property type="match status" value="1"/>
</dbReference>
<dbReference type="GO" id="GO:0005886">
    <property type="term" value="C:plasma membrane"/>
    <property type="evidence" value="ECO:0007669"/>
    <property type="project" value="UniProtKB-SubCell"/>
</dbReference>
<feature type="transmembrane region" description="Helical" evidence="10">
    <location>
        <begin position="58"/>
        <end position="77"/>
    </location>
</feature>
<dbReference type="Gene3D" id="1.20.1530.20">
    <property type="match status" value="1"/>
</dbReference>
<evidence type="ECO:0000256" key="1">
    <source>
        <dbReference type="ARBA" id="ARBA00004651"/>
    </source>
</evidence>
<dbReference type="Proteomes" id="UP000199699">
    <property type="component" value="Unassembled WGS sequence"/>
</dbReference>
<keyword evidence="4" id="KW-1003">Cell membrane</keyword>
<dbReference type="GO" id="GO:1902600">
    <property type="term" value="P:proton transmembrane transport"/>
    <property type="evidence" value="ECO:0007669"/>
    <property type="project" value="InterPro"/>
</dbReference>
<feature type="compositionally biased region" description="Polar residues" evidence="9">
    <location>
        <begin position="526"/>
        <end position="536"/>
    </location>
</feature>
<dbReference type="Pfam" id="PF02080">
    <property type="entry name" value="TrkA_C"/>
    <property type="match status" value="1"/>
</dbReference>
<keyword evidence="7" id="KW-0406">Ion transport</keyword>
<feature type="transmembrane region" description="Helical" evidence="10">
    <location>
        <begin position="6"/>
        <end position="23"/>
    </location>
</feature>
<dbReference type="SUPFAM" id="SSF116726">
    <property type="entry name" value="TrkA C-terminal domain-like"/>
    <property type="match status" value="1"/>
</dbReference>
<feature type="transmembrane region" description="Helical" evidence="10">
    <location>
        <begin position="361"/>
        <end position="384"/>
    </location>
</feature>
<reference evidence="12 13" key="1">
    <citation type="submission" date="2016-06" db="EMBL/GenBank/DDBJ databases">
        <authorList>
            <person name="Kjaerup R.B."/>
            <person name="Dalgaard T.S."/>
            <person name="Juul-Madsen H.R."/>
        </authorList>
    </citation>
    <scope>NUCLEOTIDE SEQUENCE [LARGE SCALE GENOMIC DNA]</scope>
    <source>
        <strain evidence="12 13">DSM 43818</strain>
    </source>
</reference>
<dbReference type="Gene3D" id="3.30.70.1450">
    <property type="entry name" value="Regulator of K+ conductance, C-terminal domain"/>
    <property type="match status" value="1"/>
</dbReference>
<keyword evidence="3" id="KW-0050">Antiport</keyword>
<feature type="transmembrane region" description="Helical" evidence="10">
    <location>
        <begin position="244"/>
        <end position="260"/>
    </location>
</feature>
<feature type="transmembrane region" description="Helical" evidence="10">
    <location>
        <begin position="188"/>
        <end position="210"/>
    </location>
</feature>
<dbReference type="AlphaFoldDB" id="A0A1C6S777"/>
<dbReference type="GO" id="GO:0008324">
    <property type="term" value="F:monoatomic cation transmembrane transporter activity"/>
    <property type="evidence" value="ECO:0007669"/>
    <property type="project" value="InterPro"/>
</dbReference>
<dbReference type="PANTHER" id="PTHR32507">
    <property type="entry name" value="NA(+)/H(+) ANTIPORTER 1"/>
    <property type="match status" value="1"/>
</dbReference>
<feature type="transmembrane region" description="Helical" evidence="10">
    <location>
        <begin position="219"/>
        <end position="238"/>
    </location>
</feature>
<name>A0A1C6S777_9ACTN</name>
<dbReference type="GO" id="GO:0006813">
    <property type="term" value="P:potassium ion transport"/>
    <property type="evidence" value="ECO:0007669"/>
    <property type="project" value="InterPro"/>
</dbReference>
<evidence type="ECO:0000256" key="9">
    <source>
        <dbReference type="SAM" id="MobiDB-lite"/>
    </source>
</evidence>
<dbReference type="STRING" id="145857.GA0070616_3079"/>
<dbReference type="PROSITE" id="PS51202">
    <property type="entry name" value="RCK_C"/>
    <property type="match status" value="1"/>
</dbReference>
<sequence length="536" mass="55477">MTLQQVYLLMIAGAGVALVSVTAARVATRVGLPVLLAYLGVGLLLGENGLGLRFDDAAAAQAIGTAALAVILVEGGLTTRFSDIRPVLAPAAALATVGVLVSVGVTALGAHLLLGVSWQLALLLGAVVSSTDAAAVFSVLRTLPLPRRLAGLVEAESGLNDAPTVILVLAFSAATLDAAGPLELLGQMVYQLTTGGLVGLAVGGAGVWFLRRLILPASGLYPIATFACGILAFAAAGLAQASGFLAAYLAALILGNARLAHRRATVSVAEGLGWIAQIGLFVMLGLLATPRELPGAILPALAVGSVLLLLARPVSVLVALLPFRIPLREQALLSWAGLRGAVPIVLATIPVVAGVAGSDQLFNIVFVLVVVFTMLQAPVLPWLARRLRLSPAGLGPELQVESAPLDAIDADLLHLTVDAESRMHGVHVRELRLPPPAAITLVVRDGTAFVPEPDTRLRRGDQLLVVTTPHVRDRAERRLRAVTRAGRLAHWRGEAGDPDRPAQRRPPRPPTDVPPPAARPPDAAAGQTSELVGSPH</sequence>
<comment type="subcellular location">
    <subcellularLocation>
        <location evidence="1">Cell membrane</location>
        <topology evidence="1">Multi-pass membrane protein</topology>
    </subcellularLocation>
</comment>
<dbReference type="NCBIfam" id="NF003715">
    <property type="entry name" value="PRK05326.1-2"/>
    <property type="match status" value="1"/>
</dbReference>
<dbReference type="PANTHER" id="PTHR32507:SF7">
    <property type="entry name" value="K(+)_H(+) ANTIPORTER NHAP2"/>
    <property type="match status" value="1"/>
</dbReference>
<dbReference type="InterPro" id="IPR006037">
    <property type="entry name" value="RCK_C"/>
</dbReference>
<dbReference type="InterPro" id="IPR006153">
    <property type="entry name" value="Cation/H_exchanger_TM"/>
</dbReference>
<gene>
    <name evidence="12" type="ORF">GA0070616_3079</name>
</gene>
<feature type="domain" description="RCK C-terminal" evidence="11">
    <location>
        <begin position="400"/>
        <end position="481"/>
    </location>
</feature>
<organism evidence="12 13">
    <name type="scientific">Micromonospora nigra</name>
    <dbReference type="NCBI Taxonomy" id="145857"/>
    <lineage>
        <taxon>Bacteria</taxon>
        <taxon>Bacillati</taxon>
        <taxon>Actinomycetota</taxon>
        <taxon>Actinomycetes</taxon>
        <taxon>Micromonosporales</taxon>
        <taxon>Micromonosporaceae</taxon>
        <taxon>Micromonospora</taxon>
    </lineage>
</organism>
<keyword evidence="13" id="KW-1185">Reference proteome</keyword>
<feature type="transmembrane region" description="Helical" evidence="10">
    <location>
        <begin position="30"/>
        <end position="46"/>
    </location>
</feature>
<feature type="transmembrane region" description="Helical" evidence="10">
    <location>
        <begin position="120"/>
        <end position="143"/>
    </location>
</feature>
<keyword evidence="8 10" id="KW-0472">Membrane</keyword>
<dbReference type="InterPro" id="IPR038770">
    <property type="entry name" value="Na+/solute_symporter_sf"/>
</dbReference>
<feature type="compositionally biased region" description="Pro residues" evidence="9">
    <location>
        <begin position="508"/>
        <end position="519"/>
    </location>
</feature>
<evidence type="ECO:0000256" key="6">
    <source>
        <dbReference type="ARBA" id="ARBA00022989"/>
    </source>
</evidence>